<comment type="caution">
    <text evidence="2">The sequence shown here is derived from an EMBL/GenBank/DDBJ whole genome shotgun (WGS) entry which is preliminary data.</text>
</comment>
<accession>A0A4Y2W873</accession>
<gene>
    <name evidence="1" type="ORF">AVEN_251129_1</name>
    <name evidence="2" type="ORF">AVEN_254209_1</name>
</gene>
<organism evidence="2 3">
    <name type="scientific">Araneus ventricosus</name>
    <name type="common">Orbweaver spider</name>
    <name type="synonym">Epeira ventricosa</name>
    <dbReference type="NCBI Taxonomy" id="182803"/>
    <lineage>
        <taxon>Eukaryota</taxon>
        <taxon>Metazoa</taxon>
        <taxon>Ecdysozoa</taxon>
        <taxon>Arthropoda</taxon>
        <taxon>Chelicerata</taxon>
        <taxon>Arachnida</taxon>
        <taxon>Araneae</taxon>
        <taxon>Araneomorphae</taxon>
        <taxon>Entelegynae</taxon>
        <taxon>Araneoidea</taxon>
        <taxon>Araneidae</taxon>
        <taxon>Araneus</taxon>
    </lineage>
</organism>
<evidence type="ECO:0000313" key="2">
    <source>
        <dbReference type="EMBL" id="GBO33101.1"/>
    </source>
</evidence>
<proteinExistence type="predicted"/>
<sequence>MNWTRRAWVVIYLTMPPLLRPYIKTHRNELWWARTIVPHYRVYLLSDLRNSPPLKRSQVFLWTCPQTGLCRSQGKISVPPRTALLGMRELKDNFFTLRRLLYPHLEFSIHPTIQGRFLVK</sequence>
<reference evidence="2 3" key="1">
    <citation type="journal article" date="2019" name="Sci. Rep.">
        <title>Orb-weaving spider Araneus ventricosus genome elucidates the spidroin gene catalogue.</title>
        <authorList>
            <person name="Kono N."/>
            <person name="Nakamura H."/>
            <person name="Ohtoshi R."/>
            <person name="Moran D.A.P."/>
            <person name="Shinohara A."/>
            <person name="Yoshida Y."/>
            <person name="Fujiwara M."/>
            <person name="Mori M."/>
            <person name="Tomita M."/>
            <person name="Arakawa K."/>
        </authorList>
    </citation>
    <scope>NUCLEOTIDE SEQUENCE [LARGE SCALE GENOMIC DNA]</scope>
</reference>
<dbReference type="EMBL" id="BGPR01056627">
    <property type="protein sequence ID" value="GBO33100.1"/>
    <property type="molecule type" value="Genomic_DNA"/>
</dbReference>
<name>A0A4Y2W873_ARAVE</name>
<dbReference type="AlphaFoldDB" id="A0A4Y2W873"/>
<evidence type="ECO:0000313" key="3">
    <source>
        <dbReference type="Proteomes" id="UP000499080"/>
    </source>
</evidence>
<dbReference type="Proteomes" id="UP000499080">
    <property type="component" value="Unassembled WGS sequence"/>
</dbReference>
<protein>
    <submittedName>
        <fullName evidence="2">Uncharacterized protein</fullName>
    </submittedName>
</protein>
<dbReference type="EMBL" id="BGPR01056628">
    <property type="protein sequence ID" value="GBO33101.1"/>
    <property type="molecule type" value="Genomic_DNA"/>
</dbReference>
<evidence type="ECO:0000313" key="1">
    <source>
        <dbReference type="EMBL" id="GBO33100.1"/>
    </source>
</evidence>
<keyword evidence="3" id="KW-1185">Reference proteome</keyword>